<dbReference type="Gene3D" id="2.40.50.140">
    <property type="entry name" value="Nucleic acid-binding proteins"/>
    <property type="match status" value="1"/>
</dbReference>
<evidence type="ECO:0000256" key="1">
    <source>
        <dbReference type="SAM" id="MobiDB-lite"/>
    </source>
</evidence>
<dbReference type="PANTHER" id="PTHR47165">
    <property type="entry name" value="OS03G0429900 PROTEIN"/>
    <property type="match status" value="1"/>
</dbReference>
<dbReference type="Proteomes" id="UP001153076">
    <property type="component" value="Unassembled WGS sequence"/>
</dbReference>
<dbReference type="InterPro" id="IPR012340">
    <property type="entry name" value="NA-bd_OB-fold"/>
</dbReference>
<feature type="region of interest" description="Disordered" evidence="1">
    <location>
        <begin position="146"/>
        <end position="165"/>
    </location>
</feature>
<dbReference type="PANTHER" id="PTHR47165:SF4">
    <property type="entry name" value="OS03G0429900 PROTEIN"/>
    <property type="match status" value="1"/>
</dbReference>
<feature type="region of interest" description="Disordered" evidence="1">
    <location>
        <begin position="179"/>
        <end position="199"/>
    </location>
</feature>
<protein>
    <recommendedName>
        <fullName evidence="2">Replication factor A C-terminal domain-containing protein</fullName>
    </recommendedName>
</protein>
<feature type="compositionally biased region" description="Basic and acidic residues" evidence="1">
    <location>
        <begin position="155"/>
        <end position="165"/>
    </location>
</feature>
<name>A0A9Q1JHM0_9CARY</name>
<dbReference type="AlphaFoldDB" id="A0A9Q1JHM0"/>
<evidence type="ECO:0000313" key="4">
    <source>
        <dbReference type="Proteomes" id="UP001153076"/>
    </source>
</evidence>
<dbReference type="EMBL" id="JAKOGI010002062">
    <property type="protein sequence ID" value="KAJ8423079.1"/>
    <property type="molecule type" value="Genomic_DNA"/>
</dbReference>
<dbReference type="OrthoDB" id="1750540at2759"/>
<proteinExistence type="predicted"/>
<accession>A0A9Q1JHM0</accession>
<gene>
    <name evidence="3" type="ORF">Cgig2_003585</name>
</gene>
<evidence type="ECO:0000259" key="2">
    <source>
        <dbReference type="Pfam" id="PF08646"/>
    </source>
</evidence>
<comment type="caution">
    <text evidence="3">The sequence shown here is derived from an EMBL/GenBank/DDBJ whole genome shotgun (WGS) entry which is preliminary data.</text>
</comment>
<organism evidence="3 4">
    <name type="scientific">Carnegiea gigantea</name>
    <dbReference type="NCBI Taxonomy" id="171969"/>
    <lineage>
        <taxon>Eukaryota</taxon>
        <taxon>Viridiplantae</taxon>
        <taxon>Streptophyta</taxon>
        <taxon>Embryophyta</taxon>
        <taxon>Tracheophyta</taxon>
        <taxon>Spermatophyta</taxon>
        <taxon>Magnoliopsida</taxon>
        <taxon>eudicotyledons</taxon>
        <taxon>Gunneridae</taxon>
        <taxon>Pentapetalae</taxon>
        <taxon>Caryophyllales</taxon>
        <taxon>Cactineae</taxon>
        <taxon>Cactaceae</taxon>
        <taxon>Cactoideae</taxon>
        <taxon>Echinocereeae</taxon>
        <taxon>Carnegiea</taxon>
    </lineage>
</organism>
<keyword evidence="4" id="KW-1185">Reference proteome</keyword>
<dbReference type="InterPro" id="IPR013955">
    <property type="entry name" value="Rep_factor-A_C"/>
</dbReference>
<dbReference type="Pfam" id="PF08646">
    <property type="entry name" value="Rep_fac-A_C"/>
    <property type="match status" value="1"/>
</dbReference>
<dbReference type="SUPFAM" id="SSF50249">
    <property type="entry name" value="Nucleic acid-binding proteins"/>
    <property type="match status" value="1"/>
</dbReference>
<reference evidence="3" key="1">
    <citation type="submission" date="2022-04" db="EMBL/GenBank/DDBJ databases">
        <title>Carnegiea gigantea Genome sequencing and assembly v2.</title>
        <authorList>
            <person name="Copetti D."/>
            <person name="Sanderson M.J."/>
            <person name="Burquez A."/>
            <person name="Wojciechowski M.F."/>
        </authorList>
    </citation>
    <scope>NUCLEOTIDE SEQUENCE</scope>
    <source>
        <strain evidence="3">SGP5-SGP5p</strain>
        <tissue evidence="3">Aerial part</tissue>
    </source>
</reference>
<evidence type="ECO:0000313" key="3">
    <source>
        <dbReference type="EMBL" id="KAJ8423079.1"/>
    </source>
</evidence>
<feature type="domain" description="Replication factor A C-terminal" evidence="2">
    <location>
        <begin position="31"/>
        <end position="111"/>
    </location>
</feature>
<sequence length="199" mass="22192">MKIATLDDTFTGISEYIFFCAARILDFVATKKSWYYYMSCECQTQLSNSGGGFYCPKCDITTQEPISRYRIETKVEDDGGATIFNLFDKKAEKLIGQSCSMLYDIEGSNDKDDNGGPQIPALIKNLIGTGHDILDNKEDKVYTFPSAGKENGVTQEKRSETKGVVAERNKSMIIDEEEETLSNTNQNGEATIIKKAKLK</sequence>